<dbReference type="Proteomes" id="UP000494178">
    <property type="component" value="Unassembled WGS sequence"/>
</dbReference>
<comment type="caution">
    <text evidence="1">The sequence shown here is derived from an EMBL/GenBank/DDBJ whole genome shotgun (WGS) entry which is preliminary data.</text>
</comment>
<organism evidence="1">
    <name type="scientific">Ligilactobacillus agilis</name>
    <dbReference type="NCBI Taxonomy" id="1601"/>
    <lineage>
        <taxon>Bacteria</taxon>
        <taxon>Bacillati</taxon>
        <taxon>Bacillota</taxon>
        <taxon>Bacilli</taxon>
        <taxon>Lactobacillales</taxon>
        <taxon>Lactobacillaceae</taxon>
        <taxon>Ligilactobacillus</taxon>
    </lineage>
</organism>
<proteinExistence type="predicted"/>
<sequence length="52" mass="6037">MEGGFEADRNNQTHTPLARQFFKLGLSLRPTKLYCHLISSMFGQFRFRSTLS</sequence>
<dbReference type="EMBL" id="BLAN01000034">
    <property type="protein sequence ID" value="GET07691.1"/>
    <property type="molecule type" value="Genomic_DNA"/>
</dbReference>
<dbReference type="AlphaFoldDB" id="A0A6F9XQY4"/>
<reference evidence="1" key="1">
    <citation type="submission" date="2019-10" db="EMBL/GenBank/DDBJ databases">
        <title>Lactobacillus agilis SY111 Whole Genome Sequencing Project.</title>
        <authorList>
            <person name="Suzuki S."/>
            <person name="Endo A."/>
            <person name="Maeno S."/>
            <person name="Shiwa Y."/>
            <person name="Matsutani M."/>
            <person name="Kajikawa A."/>
        </authorList>
    </citation>
    <scope>NUCLEOTIDE SEQUENCE</scope>
    <source>
        <strain evidence="1">SY111</strain>
    </source>
</reference>
<gene>
    <name evidence="1" type="ORF">SY111_03150</name>
</gene>
<accession>A0A6F9XQY4</accession>
<name>A0A6F9XQY4_9LACO</name>
<evidence type="ECO:0000313" key="1">
    <source>
        <dbReference type="EMBL" id="GET07691.1"/>
    </source>
</evidence>
<protein>
    <submittedName>
        <fullName evidence="1">Uncharacterized protein</fullName>
    </submittedName>
</protein>